<dbReference type="Pfam" id="PF13427">
    <property type="entry name" value="AadA_C"/>
    <property type="match status" value="1"/>
</dbReference>
<keyword evidence="4" id="KW-1185">Reference proteome</keyword>
<organism evidence="3 4">
    <name type="scientific">Planococcus lenghuensis</name>
    <dbReference type="NCBI Taxonomy" id="2213202"/>
    <lineage>
        <taxon>Bacteria</taxon>
        <taxon>Bacillati</taxon>
        <taxon>Bacillota</taxon>
        <taxon>Bacilli</taxon>
        <taxon>Bacillales</taxon>
        <taxon>Caryophanaceae</taxon>
        <taxon>Planococcus</taxon>
    </lineage>
</organism>
<dbReference type="PANTHER" id="PTHR43617:SF31">
    <property type="entry name" value="MYCOTHIOL ACETYLTRANSFERASE"/>
    <property type="match status" value="1"/>
</dbReference>
<dbReference type="SUPFAM" id="SSF55729">
    <property type="entry name" value="Acyl-CoA N-acyltransferases (Nat)"/>
    <property type="match status" value="1"/>
</dbReference>
<dbReference type="Proteomes" id="UP000188184">
    <property type="component" value="Chromosome"/>
</dbReference>
<protein>
    <recommendedName>
        <fullName evidence="2">N-acetyltransferase domain-containing protein</fullName>
    </recommendedName>
</protein>
<dbReference type="PANTHER" id="PTHR43617">
    <property type="entry name" value="L-AMINO ACID N-ACETYLTRANSFERASE"/>
    <property type="match status" value="1"/>
</dbReference>
<name>A0A1Q2KWX1_9BACL</name>
<feature type="domain" description="N-acetyltransferase" evidence="2">
    <location>
        <begin position="3"/>
        <end position="151"/>
    </location>
</feature>
<dbReference type="InterPro" id="IPR002934">
    <property type="entry name" value="Polymerase_NTP_transf_dom"/>
</dbReference>
<dbReference type="InterPro" id="IPR025184">
    <property type="entry name" value="AadA_C"/>
</dbReference>
<dbReference type="SUPFAM" id="SSF81301">
    <property type="entry name" value="Nucleotidyltransferase"/>
    <property type="match status" value="1"/>
</dbReference>
<dbReference type="GO" id="GO:0008999">
    <property type="term" value="F:protein-N-terminal-alanine acetyltransferase activity"/>
    <property type="evidence" value="ECO:0007669"/>
    <property type="project" value="TreeGrafter"/>
</dbReference>
<evidence type="ECO:0000313" key="4">
    <source>
        <dbReference type="Proteomes" id="UP000188184"/>
    </source>
</evidence>
<dbReference type="Gene3D" id="3.30.460.10">
    <property type="entry name" value="Beta Polymerase, domain 2"/>
    <property type="match status" value="1"/>
</dbReference>
<dbReference type="Pfam" id="PF00583">
    <property type="entry name" value="Acetyltransf_1"/>
    <property type="match status" value="1"/>
</dbReference>
<dbReference type="KEGG" id="pmar:B0X71_05550"/>
<accession>A0A1Q2KWX1</accession>
<dbReference type="GO" id="GO:0016779">
    <property type="term" value="F:nucleotidyltransferase activity"/>
    <property type="evidence" value="ECO:0007669"/>
    <property type="project" value="InterPro"/>
</dbReference>
<gene>
    <name evidence="3" type="ORF">B0X71_05550</name>
</gene>
<evidence type="ECO:0000259" key="2">
    <source>
        <dbReference type="PROSITE" id="PS51186"/>
    </source>
</evidence>
<dbReference type="InterPro" id="IPR000182">
    <property type="entry name" value="GNAT_dom"/>
</dbReference>
<keyword evidence="1" id="KW-0808">Transferase</keyword>
<dbReference type="Gene3D" id="3.40.630.30">
    <property type="match status" value="1"/>
</dbReference>
<evidence type="ECO:0000256" key="1">
    <source>
        <dbReference type="ARBA" id="ARBA00022679"/>
    </source>
</evidence>
<evidence type="ECO:0000313" key="3">
    <source>
        <dbReference type="EMBL" id="AQQ52614.1"/>
    </source>
</evidence>
<reference evidence="3 4" key="1">
    <citation type="submission" date="2017-02" db="EMBL/GenBank/DDBJ databases">
        <title>The complete genomic sequence of a novel cold adapted crude oil-degrading bacterium Planococcus qaidamina Y42.</title>
        <authorList>
            <person name="Yang R."/>
        </authorList>
    </citation>
    <scope>NUCLEOTIDE SEQUENCE [LARGE SCALE GENOMIC DNA]</scope>
    <source>
        <strain evidence="3 4">Y42</strain>
    </source>
</reference>
<dbReference type="Pfam" id="PF01909">
    <property type="entry name" value="NTP_transf_2"/>
    <property type="match status" value="1"/>
</dbReference>
<proteinExistence type="predicted"/>
<dbReference type="AlphaFoldDB" id="A0A1Q2KWX1"/>
<dbReference type="InterPro" id="IPR050276">
    <property type="entry name" value="MshD_Acetyltransferase"/>
</dbReference>
<dbReference type="CDD" id="cd04301">
    <property type="entry name" value="NAT_SF"/>
    <property type="match status" value="1"/>
</dbReference>
<dbReference type="CDD" id="cd05403">
    <property type="entry name" value="NT_KNTase_like"/>
    <property type="match status" value="1"/>
</dbReference>
<dbReference type="EMBL" id="CP019640">
    <property type="protein sequence ID" value="AQQ52614.1"/>
    <property type="molecule type" value="Genomic_DNA"/>
</dbReference>
<dbReference type="PROSITE" id="PS51186">
    <property type="entry name" value="GNAT"/>
    <property type="match status" value="1"/>
</dbReference>
<sequence>MEFQFLTMTQQEAQEIAFKWHYDGQYAFYDMEADRGDLEEFLDPAERKGIVFAAYMAGALAGFISITRQDAETIELGLGMRPDLTGRGLGSSFLAAGLAFAKAHFSFFRVTLAVAAFNMRAIRLYEKYGFSQTAVFKQQTNGGEYDFLKMDYRLLPPSAEAVIRTLMSEIGTVLNGNFAGFYIHGSLAMGGFNPARSDADVLVITAQPLSVHEKQQLRKILLIRSLESLPIEITVMNKEQLTKWQHPSPFDFHFSEVWRYRTDQPAADPDLAAHLTVLKHRGFCICGEPAAKIMPEIPWPDYVDAILSDFDDCRKAPMINPVYSVLNAIRVLMAVKERMIASKKEAGDWGLGELPEEWHGLVRLAADNYASGKDKEMDSMKVDEFLGYIENEIKQEMRNGHAEENYRSGLL</sequence>
<dbReference type="InterPro" id="IPR043519">
    <property type="entry name" value="NT_sf"/>
</dbReference>
<dbReference type="InterPro" id="IPR016181">
    <property type="entry name" value="Acyl_CoA_acyltransferase"/>
</dbReference>